<dbReference type="EMBL" id="JABAIL010000003">
    <property type="protein sequence ID" value="NLR92067.1"/>
    <property type="molecule type" value="Genomic_DNA"/>
</dbReference>
<accession>A0A7X8SL10</accession>
<keyword evidence="1" id="KW-0732">Signal</keyword>
<comment type="caution">
    <text evidence="2">The sequence shown here is derived from an EMBL/GenBank/DDBJ whole genome shotgun (WGS) entry which is preliminary data.</text>
</comment>
<keyword evidence="3" id="KW-1185">Reference proteome</keyword>
<dbReference type="SUPFAM" id="SSF50965">
    <property type="entry name" value="Galactose oxidase, central domain"/>
    <property type="match status" value="1"/>
</dbReference>
<dbReference type="Gene3D" id="2.130.10.130">
    <property type="entry name" value="Integrin alpha, N-terminal"/>
    <property type="match status" value="2"/>
</dbReference>
<dbReference type="PANTHER" id="PTHR36220">
    <property type="entry name" value="UNNAMED PRODUCT"/>
    <property type="match status" value="1"/>
</dbReference>
<sequence length="1561" mass="178929">MKYSITHSRLIRKIRRKKEQLSHLLHSTRYRFQKIKSLQNELNQLTRQGQKKLKYTLGILSISAFMGQYSFAQNIEKTMFHKPVPFHEWQGFQAIAIGSSTFLKPDLVDIDGDGDFDLFLGNHKGLLFYENKGDRSNPIFTKEDAQWEPFNFQKPFDNPALETSFVDLDDDGDYDLLCSVYEYGDVYYYENVGDKENPDFKTPVKSPFGFENPANNPFEYSTNSTDIIDLDNDGDYDIVSVDYYGDFFFYENVGDKKNPSFLEPVKNDLGLQVGDHLNSNWEGNIVFNDIDRDGDLDIFVGTWSKNTVFYENQGSSCNPTFGAEIIDPFQLSYEKDIRREALTFADLDGDGQDELLLAGTGDFELYYYDIDQLTPSLDGLVGCAIDTLIQISTCNSFDFNGKNYSKSGNYIDTLVSLSGEDSIVGLELHIGSITADVKEFDDYLMAEQENATYQWYRSLHNGQIKLDGETKQYFIPEVPGDYFVSITNENCEQTSDTKQIEQSLLKVESFPQRYSGKTNGFGHFDQKHPIRSSNYMSKNYSSKTRFSYDIVADEQLMIVSEPLDDFDSLSVNYVQVGSISTYIKKEDQWVFQEKIYAPHYKDDVNQFGRAIAMSDEYVIVGAPSVYFPSNSEYFAHRGAVFIYKRNNDNTLTFHQSIICPTNQKYSSYFGRTVQVDGDVSVIGGEKYTYIYRYNIATTLWELEKTLELNTRTTEIGISEDQITLVSNDVLVYHYSNGVWSEVQKIIPPSGKIYRAEIDNNQMILSLNSLTNEKGEVSLYHLKENHQWEKEWEFVLPEEDSPQNNYGYYVQIKGDYALISSKTEDHYLMNGKKAHFPDVHLFHKSNSTWKYHQALVYEHDSTASPVARIELTENEILIGAYNKDIINRFTLDQVQSWEYRNLDCGATYFADSLITYAPQDIYEESYHLGIMGLPQNIYHERVEAIDEYLFDDNIKLTETGHYMFTLENTLGCDSIVSLDLMIYKEEPSGQNCANAVAVQEGNYYKVSVDDEYSYYTYTAQESGILKVSTCDLSEEEVIIEFYDNCDLIIEKSIDKCGDGGTYIESTLSKGDQVLFRMNNEDVGEDFFFEVTFTERCFVKSNRINTMQSADCNTPIDIVDGFFKVNTETGSSWYRYEASEKGELSLSTVNLTYEDTKIEIYTDCNTMLTSNDDFSHLQSQIVYNMEEGESILIHMSDQYIRKDYIFSLVFAPTECDEAVVLNPETELQMTNIVELVKLEADKDGDMMISTSQMGADFIIYDDNCRSSIVATTCNADEKIVNLQVNKGDVFFFERNNEIDFNLKYEVVTNTKSCSPIVENMYISSCDYYVYQGDTIAATGDYQYITQSTEGYDSLITIVNFSIKEDCAEKCEIYKYESQTTCSSFEWRNQVIEHSGVYFDTTFNECNTIYQLNAVITSSIQMDTIKLEECEPFQLGNLSITTSGIFSDTLYYESGCDSVIHTYNITILDSLECNDTVAAAENISEVHINVFPIPTKEKVNIQLPKTVNKLVINVYTIDGQSRSNAIFYNTNKGFIKIPGERGIYLLYLYCDNQKYPIVQKVIKN</sequence>
<dbReference type="Pfam" id="PF13517">
    <property type="entry name" value="FG-GAP_3"/>
    <property type="match status" value="1"/>
</dbReference>
<gene>
    <name evidence="2" type="ORF">HGP29_12650</name>
</gene>
<dbReference type="RefSeq" id="WP_168882772.1">
    <property type="nucleotide sequence ID" value="NZ_JABAIL010000003.1"/>
</dbReference>
<dbReference type="InterPro" id="IPR013517">
    <property type="entry name" value="FG-GAP"/>
</dbReference>
<dbReference type="Proteomes" id="UP000585050">
    <property type="component" value="Unassembled WGS sequence"/>
</dbReference>
<evidence type="ECO:0000256" key="1">
    <source>
        <dbReference type="ARBA" id="ARBA00022729"/>
    </source>
</evidence>
<dbReference type="InterPro" id="IPR028994">
    <property type="entry name" value="Integrin_alpha_N"/>
</dbReference>
<reference evidence="2 3" key="1">
    <citation type="submission" date="2020-04" db="EMBL/GenBank/DDBJ databases">
        <title>Flammeovirga sp. SR4, a novel species isolated from seawater.</title>
        <authorList>
            <person name="Wang X."/>
        </authorList>
    </citation>
    <scope>NUCLEOTIDE SEQUENCE [LARGE SCALE GENOMIC DNA]</scope>
    <source>
        <strain evidence="2 3">SR4</strain>
    </source>
</reference>
<dbReference type="InterPro" id="IPR011043">
    <property type="entry name" value="Gal_Oxase/kelch_b-propeller"/>
</dbReference>
<evidence type="ECO:0000313" key="3">
    <source>
        <dbReference type="Proteomes" id="UP000585050"/>
    </source>
</evidence>
<protein>
    <submittedName>
        <fullName evidence="2">T9SS type A sorting domain-containing protein</fullName>
    </submittedName>
</protein>
<proteinExistence type="predicted"/>
<dbReference type="SUPFAM" id="SSF69318">
    <property type="entry name" value="Integrin alpha N-terminal domain"/>
    <property type="match status" value="1"/>
</dbReference>
<name>A0A7X8SL10_9BACT</name>
<organism evidence="2 3">
    <name type="scientific">Flammeovirga agarivorans</name>
    <dbReference type="NCBI Taxonomy" id="2726742"/>
    <lineage>
        <taxon>Bacteria</taxon>
        <taxon>Pseudomonadati</taxon>
        <taxon>Bacteroidota</taxon>
        <taxon>Cytophagia</taxon>
        <taxon>Cytophagales</taxon>
        <taxon>Flammeovirgaceae</taxon>
        <taxon>Flammeovirga</taxon>
    </lineage>
</organism>
<dbReference type="PANTHER" id="PTHR36220:SF1">
    <property type="entry name" value="GAMMA TUBULIN COMPLEX COMPONENT C-TERMINAL DOMAIN-CONTAINING PROTEIN"/>
    <property type="match status" value="1"/>
</dbReference>
<evidence type="ECO:0000313" key="2">
    <source>
        <dbReference type="EMBL" id="NLR92067.1"/>
    </source>
</evidence>